<dbReference type="Proteomes" id="UP000838821">
    <property type="component" value="Unassembled WGS sequence"/>
</dbReference>
<evidence type="ECO:0008006" key="3">
    <source>
        <dbReference type="Google" id="ProtNLM"/>
    </source>
</evidence>
<protein>
    <recommendedName>
        <fullName evidence="3">XRE family transcriptional regulator</fullName>
    </recommendedName>
</protein>
<evidence type="ECO:0000313" key="1">
    <source>
        <dbReference type="EMBL" id="CAH1230626.1"/>
    </source>
</evidence>
<sequence>MFGIGKPRTKFGKWIDSKGISQEWIVKNCGIDKNAATRICGNSDYKPNGSTKGRVIAGLRKNGHGVYEEDFW</sequence>
<gene>
    <name evidence="1" type="ORF">PAECIP111891_06702</name>
</gene>
<evidence type="ECO:0000313" key="2">
    <source>
        <dbReference type="Proteomes" id="UP000838821"/>
    </source>
</evidence>
<organism evidence="1 2">
    <name type="scientific">Paenibacillus allorhizoplanae</name>
    <dbReference type="NCBI Taxonomy" id="2905648"/>
    <lineage>
        <taxon>Bacteria</taxon>
        <taxon>Bacillati</taxon>
        <taxon>Bacillota</taxon>
        <taxon>Bacilli</taxon>
        <taxon>Bacillales</taxon>
        <taxon>Paenibacillaceae</taxon>
        <taxon>Paenibacillus</taxon>
    </lineage>
</organism>
<name>A0ABN8H9Y3_9BACL</name>
<reference evidence="1" key="1">
    <citation type="submission" date="2022-01" db="EMBL/GenBank/DDBJ databases">
        <authorList>
            <person name="Criscuolo A."/>
        </authorList>
    </citation>
    <scope>NUCLEOTIDE SEQUENCE</scope>
    <source>
        <strain evidence="1">CIP111891</strain>
    </source>
</reference>
<comment type="caution">
    <text evidence="1">The sequence shown here is derived from an EMBL/GenBank/DDBJ whole genome shotgun (WGS) entry which is preliminary data.</text>
</comment>
<accession>A0ABN8H9Y3</accession>
<keyword evidence="2" id="KW-1185">Reference proteome</keyword>
<dbReference type="RefSeq" id="WP_236293069.1">
    <property type="nucleotide sequence ID" value="NZ_CAKMMW010000038.1"/>
</dbReference>
<proteinExistence type="predicted"/>
<dbReference type="EMBL" id="CAKMMW010000038">
    <property type="protein sequence ID" value="CAH1230626.1"/>
    <property type="molecule type" value="Genomic_DNA"/>
</dbReference>